<dbReference type="AlphaFoldDB" id="A0A6N8ISQ0"/>
<evidence type="ECO:0000313" key="2">
    <source>
        <dbReference type="EMBL" id="MVQ29949.1"/>
    </source>
</evidence>
<dbReference type="RefSeq" id="WP_157397892.1">
    <property type="nucleotide sequence ID" value="NZ_WSEL01000003.1"/>
</dbReference>
<gene>
    <name evidence="2" type="ORF">GON04_10845</name>
</gene>
<dbReference type="EMBL" id="WSEL01000003">
    <property type="protein sequence ID" value="MVQ29949.1"/>
    <property type="molecule type" value="Genomic_DNA"/>
</dbReference>
<proteinExistence type="predicted"/>
<feature type="transmembrane region" description="Helical" evidence="1">
    <location>
        <begin position="21"/>
        <end position="43"/>
    </location>
</feature>
<reference evidence="2 3" key="1">
    <citation type="submission" date="2019-12" db="EMBL/GenBank/DDBJ databases">
        <authorList>
            <person name="Huq M.A."/>
        </authorList>
    </citation>
    <scope>NUCLEOTIDE SEQUENCE [LARGE SCALE GENOMIC DNA]</scope>
    <source>
        <strain evidence="2 3">MAH-25</strain>
    </source>
</reference>
<accession>A0A6N8ISQ0</accession>
<evidence type="ECO:0000313" key="3">
    <source>
        <dbReference type="Proteomes" id="UP000469385"/>
    </source>
</evidence>
<keyword evidence="3" id="KW-1185">Reference proteome</keyword>
<evidence type="ECO:0008006" key="4">
    <source>
        <dbReference type="Google" id="ProtNLM"/>
    </source>
</evidence>
<keyword evidence="1" id="KW-0472">Membrane</keyword>
<keyword evidence="1" id="KW-0812">Transmembrane</keyword>
<organism evidence="2 3">
    <name type="scientific">Ramlibacter pinisoli</name>
    <dbReference type="NCBI Taxonomy" id="2682844"/>
    <lineage>
        <taxon>Bacteria</taxon>
        <taxon>Pseudomonadati</taxon>
        <taxon>Pseudomonadota</taxon>
        <taxon>Betaproteobacteria</taxon>
        <taxon>Burkholderiales</taxon>
        <taxon>Comamonadaceae</taxon>
        <taxon>Ramlibacter</taxon>
    </lineage>
</organism>
<protein>
    <recommendedName>
        <fullName evidence="4">ABC transporter permease</fullName>
    </recommendedName>
</protein>
<comment type="caution">
    <text evidence="2">The sequence shown here is derived from an EMBL/GenBank/DDBJ whole genome shotgun (WGS) entry which is preliminary data.</text>
</comment>
<keyword evidence="1" id="KW-1133">Transmembrane helix</keyword>
<name>A0A6N8ISQ0_9BURK</name>
<dbReference type="Proteomes" id="UP000469385">
    <property type="component" value="Unassembled WGS sequence"/>
</dbReference>
<sequence length="46" mass="5384">MTKQTDGYRTREWRRWRNRQFVRTLVLPVALLILAAATAWGALALI</sequence>
<evidence type="ECO:0000256" key="1">
    <source>
        <dbReference type="SAM" id="Phobius"/>
    </source>
</evidence>